<sequence>MKPKVSIIIPVYNGSNYLQQAIDSALAQTYENIEIVVVNDGSDDNKATREVALRYGDRIRYFEKENGGTSSALNYGIQRMTGEYFAWLSHDDVYLPERIKRHMDAILESGDKLAPVYSKYVRWIDSKELYAPNQSYNYDIKLYQSGLTAVVLGLIDGLSLTFHKSYFDENGLFDESLRTTQDYMKWFEMFHGKRMIYLDEHLAKNRVHEEQQGRRISTVWEKESDKLYSRVMGEFRDEDLAASGMDLYTFLGLAVLRFESLGRYGAAKIAETRLLNVEVSDGQEQRKKLQEVIKPQRETITLYCIGKRGRALLKGLYLRGIKVDYISDKSSQLDYTNTYGATVIRPEDIPYDSKVIITKDRPDEIVDEFIQKGYRNVSTYDEIINSVMMTPIDKCKL</sequence>
<dbReference type="Proteomes" id="UP000184185">
    <property type="component" value="Unassembled WGS sequence"/>
</dbReference>
<evidence type="ECO:0000259" key="1">
    <source>
        <dbReference type="Pfam" id="PF00535"/>
    </source>
</evidence>
<organism evidence="2 3">
    <name type="scientific">Pseudobutyrivibrio xylanivorans DSM 14809</name>
    <dbReference type="NCBI Taxonomy" id="1123012"/>
    <lineage>
        <taxon>Bacteria</taxon>
        <taxon>Bacillati</taxon>
        <taxon>Bacillota</taxon>
        <taxon>Clostridia</taxon>
        <taxon>Lachnospirales</taxon>
        <taxon>Lachnospiraceae</taxon>
        <taxon>Pseudobutyrivibrio</taxon>
    </lineage>
</organism>
<dbReference type="InterPro" id="IPR029044">
    <property type="entry name" value="Nucleotide-diphossugar_trans"/>
</dbReference>
<evidence type="ECO:0000313" key="2">
    <source>
        <dbReference type="EMBL" id="SHI70133.1"/>
    </source>
</evidence>
<dbReference type="AlphaFoldDB" id="A0A1M6DA87"/>
<gene>
    <name evidence="2" type="ORF">SAMN02745725_00906</name>
</gene>
<keyword evidence="2" id="KW-0808">Transferase</keyword>
<protein>
    <submittedName>
        <fullName evidence="2">Glycosyltransferase involved in cell wall bisynthesis</fullName>
    </submittedName>
</protein>
<feature type="domain" description="Glycosyltransferase 2-like" evidence="1">
    <location>
        <begin position="6"/>
        <end position="112"/>
    </location>
</feature>
<accession>A0A1M6DA87</accession>
<dbReference type="Gene3D" id="3.90.550.10">
    <property type="entry name" value="Spore Coat Polysaccharide Biosynthesis Protein SpsA, Chain A"/>
    <property type="match status" value="1"/>
</dbReference>
<dbReference type="SUPFAM" id="SSF53448">
    <property type="entry name" value="Nucleotide-diphospho-sugar transferases"/>
    <property type="match status" value="1"/>
</dbReference>
<dbReference type="CDD" id="cd00761">
    <property type="entry name" value="Glyco_tranf_GTA_type"/>
    <property type="match status" value="1"/>
</dbReference>
<dbReference type="InterPro" id="IPR001173">
    <property type="entry name" value="Glyco_trans_2-like"/>
</dbReference>
<dbReference type="PANTHER" id="PTHR22916:SF3">
    <property type="entry name" value="UDP-GLCNAC:BETAGAL BETA-1,3-N-ACETYLGLUCOSAMINYLTRANSFERASE-LIKE PROTEIN 1"/>
    <property type="match status" value="1"/>
</dbReference>
<dbReference type="Pfam" id="PF00535">
    <property type="entry name" value="Glycos_transf_2"/>
    <property type="match status" value="1"/>
</dbReference>
<name>A0A1M6DA87_PSEXY</name>
<dbReference type="PANTHER" id="PTHR22916">
    <property type="entry name" value="GLYCOSYLTRANSFERASE"/>
    <property type="match status" value="1"/>
</dbReference>
<dbReference type="OrthoDB" id="396512at2"/>
<dbReference type="RefSeq" id="WP_072913329.1">
    <property type="nucleotide sequence ID" value="NZ_FQYQ01000004.1"/>
</dbReference>
<dbReference type="GO" id="GO:0016758">
    <property type="term" value="F:hexosyltransferase activity"/>
    <property type="evidence" value="ECO:0007669"/>
    <property type="project" value="UniProtKB-ARBA"/>
</dbReference>
<proteinExistence type="predicted"/>
<dbReference type="EMBL" id="FQYQ01000004">
    <property type="protein sequence ID" value="SHI70133.1"/>
    <property type="molecule type" value="Genomic_DNA"/>
</dbReference>
<reference evidence="2 3" key="1">
    <citation type="submission" date="2016-11" db="EMBL/GenBank/DDBJ databases">
        <authorList>
            <person name="Jaros S."/>
            <person name="Januszkiewicz K."/>
            <person name="Wedrychowicz H."/>
        </authorList>
    </citation>
    <scope>NUCLEOTIDE SEQUENCE [LARGE SCALE GENOMIC DNA]</scope>
    <source>
        <strain evidence="2 3">DSM 14809</strain>
    </source>
</reference>
<evidence type="ECO:0000313" key="3">
    <source>
        <dbReference type="Proteomes" id="UP000184185"/>
    </source>
</evidence>
<keyword evidence="3" id="KW-1185">Reference proteome</keyword>